<protein>
    <submittedName>
        <fullName evidence="12">Uncharacterized protein</fullName>
    </submittedName>
</protein>
<organism evidence="12 13">
    <name type="scientific">Gossypium trilobum</name>
    <dbReference type="NCBI Taxonomy" id="34281"/>
    <lineage>
        <taxon>Eukaryota</taxon>
        <taxon>Viridiplantae</taxon>
        <taxon>Streptophyta</taxon>
        <taxon>Embryophyta</taxon>
        <taxon>Tracheophyta</taxon>
        <taxon>Spermatophyta</taxon>
        <taxon>Magnoliopsida</taxon>
        <taxon>eudicotyledons</taxon>
        <taxon>Gunneridae</taxon>
        <taxon>Pentapetalae</taxon>
        <taxon>rosids</taxon>
        <taxon>malvids</taxon>
        <taxon>Malvales</taxon>
        <taxon>Malvaceae</taxon>
        <taxon>Malvoideae</taxon>
        <taxon>Gossypium</taxon>
    </lineage>
</organism>
<dbReference type="AlphaFoldDB" id="A0A7J9DNL4"/>
<proteinExistence type="inferred from homology"/>
<evidence type="ECO:0000256" key="8">
    <source>
        <dbReference type="ARBA" id="ARBA00023034"/>
    </source>
</evidence>
<evidence type="ECO:0000256" key="9">
    <source>
        <dbReference type="ARBA" id="ARBA00023136"/>
    </source>
</evidence>
<evidence type="ECO:0000256" key="4">
    <source>
        <dbReference type="ARBA" id="ARBA00022679"/>
    </source>
</evidence>
<dbReference type="InterPro" id="IPR012163">
    <property type="entry name" value="Sialyl_trans"/>
</dbReference>
<keyword evidence="8" id="KW-0333">Golgi apparatus</keyword>
<dbReference type="CDD" id="cd19952">
    <property type="entry name" value="GT29"/>
    <property type="match status" value="1"/>
</dbReference>
<accession>A0A7J9DNL4</accession>
<dbReference type="GO" id="GO:0000139">
    <property type="term" value="C:Golgi membrane"/>
    <property type="evidence" value="ECO:0007669"/>
    <property type="project" value="UniProtKB-SubCell"/>
</dbReference>
<evidence type="ECO:0000256" key="7">
    <source>
        <dbReference type="ARBA" id="ARBA00022989"/>
    </source>
</evidence>
<dbReference type="InterPro" id="IPR038578">
    <property type="entry name" value="GT29-like_sf"/>
</dbReference>
<comment type="subcellular location">
    <subcellularLocation>
        <location evidence="1">Golgi apparatus membrane</location>
        <topology evidence="1">Single-pass type II membrane protein</topology>
    </subcellularLocation>
</comment>
<keyword evidence="13" id="KW-1185">Reference proteome</keyword>
<sequence>MKGSIRPLLSILMLVVLATTLTFRIFIYGRRVFTVAATQQPSPTQTFNSTLLNFAAIDIGEEKSKLEIDQLLERSYDNERRTKGYTTWRRFNHYDANANAKAKSKRENKLLVMFKSPKFHHYWLDFRRNLQDWATKKLFQPNIMMELVQLVKVPIDGYSGFIGTNKYKSCAIVGNSGILLNKKYGNLIDDYEIVIRLNNARIKGFEKQVGTKTNISFVNSNVLHLCAKGGESCFCDPYGPNVPIVMYICQPVHFADYVMCNSSHEAPMLVTDPRFDVLCARIVKYYSVKRFVEEMGKTLDEWGPVHDGSLFHYSSGFQAVMLALGICDKVGMFGFGKSASTAHHYHTNQKAELRLHDYEAEYEFYHDLVKNPRAIPFVSDKFRFPPVVIYR</sequence>
<evidence type="ECO:0000256" key="5">
    <source>
        <dbReference type="ARBA" id="ARBA00022692"/>
    </source>
</evidence>
<evidence type="ECO:0000256" key="10">
    <source>
        <dbReference type="ARBA" id="ARBA00023180"/>
    </source>
</evidence>
<evidence type="ECO:0000256" key="3">
    <source>
        <dbReference type="ARBA" id="ARBA00022676"/>
    </source>
</evidence>
<dbReference type="Pfam" id="PF00777">
    <property type="entry name" value="Glyco_transf_29"/>
    <property type="match status" value="1"/>
</dbReference>
<evidence type="ECO:0000256" key="6">
    <source>
        <dbReference type="ARBA" id="ARBA00022968"/>
    </source>
</evidence>
<dbReference type="PANTHER" id="PTHR46779:SF1">
    <property type="entry name" value="BETA-1,6-GALACTOSYLTRANSFERASE GALT29A"/>
    <property type="match status" value="1"/>
</dbReference>
<name>A0A7J9DNL4_9ROSI</name>
<evidence type="ECO:0000313" key="13">
    <source>
        <dbReference type="Proteomes" id="UP000593568"/>
    </source>
</evidence>
<dbReference type="EMBL" id="JABEZW010000004">
    <property type="protein sequence ID" value="MBA0762320.1"/>
    <property type="molecule type" value="Genomic_DNA"/>
</dbReference>
<dbReference type="InterPro" id="IPR001675">
    <property type="entry name" value="Glyco_trans_29"/>
</dbReference>
<evidence type="ECO:0000256" key="11">
    <source>
        <dbReference type="PIRSR" id="PIRSR005557-2"/>
    </source>
</evidence>
<evidence type="ECO:0000313" key="12">
    <source>
        <dbReference type="EMBL" id="MBA0762320.1"/>
    </source>
</evidence>
<keyword evidence="4" id="KW-0808">Transferase</keyword>
<dbReference type="PIRSF" id="PIRSF005557">
    <property type="entry name" value="Sialyl_trans"/>
    <property type="match status" value="1"/>
</dbReference>
<keyword evidence="7" id="KW-1133">Transmembrane helix</keyword>
<dbReference type="Gene3D" id="3.90.1480.20">
    <property type="entry name" value="Glycosyl transferase family 29"/>
    <property type="match status" value="1"/>
</dbReference>
<keyword evidence="3" id="KW-0328">Glycosyltransferase</keyword>
<gene>
    <name evidence="12" type="ORF">Gotri_011954</name>
</gene>
<feature type="disulfide bond" evidence="11">
    <location>
        <begin position="170"/>
        <end position="327"/>
    </location>
</feature>
<comment type="caution">
    <text evidence="12">The sequence shown here is derived from an EMBL/GenBank/DDBJ whole genome shotgun (WGS) entry which is preliminary data.</text>
</comment>
<keyword evidence="10" id="KW-0325">Glycoprotein</keyword>
<dbReference type="GO" id="GO:0008373">
    <property type="term" value="F:sialyltransferase activity"/>
    <property type="evidence" value="ECO:0007669"/>
    <property type="project" value="InterPro"/>
</dbReference>
<keyword evidence="6" id="KW-0735">Signal-anchor</keyword>
<dbReference type="Proteomes" id="UP000593568">
    <property type="component" value="Unassembled WGS sequence"/>
</dbReference>
<evidence type="ECO:0000256" key="1">
    <source>
        <dbReference type="ARBA" id="ARBA00004323"/>
    </source>
</evidence>
<dbReference type="PANTHER" id="PTHR46779">
    <property type="entry name" value="BETA-1,6-GALACTOSYLTRANSFERASE GALT29A"/>
    <property type="match status" value="1"/>
</dbReference>
<comment type="similarity">
    <text evidence="2">Belongs to the glycosyltransferase 29 family.</text>
</comment>
<reference evidence="12 13" key="1">
    <citation type="journal article" date="2019" name="Genome Biol. Evol.">
        <title>Insights into the evolution of the New World diploid cottons (Gossypium, subgenus Houzingenia) based on genome sequencing.</title>
        <authorList>
            <person name="Grover C.E."/>
            <person name="Arick M.A. 2nd"/>
            <person name="Thrash A."/>
            <person name="Conover J.L."/>
            <person name="Sanders W.S."/>
            <person name="Peterson D.G."/>
            <person name="Frelichowski J.E."/>
            <person name="Scheffler J.A."/>
            <person name="Scheffler B.E."/>
            <person name="Wendel J.F."/>
        </authorList>
    </citation>
    <scope>NUCLEOTIDE SEQUENCE [LARGE SCALE GENOMIC DNA]</scope>
    <source>
        <strain evidence="12">8</strain>
        <tissue evidence="12">Leaf</tissue>
    </source>
</reference>
<keyword evidence="9" id="KW-0472">Membrane</keyword>
<keyword evidence="5" id="KW-0812">Transmembrane</keyword>
<evidence type="ECO:0000256" key="2">
    <source>
        <dbReference type="ARBA" id="ARBA00006003"/>
    </source>
</evidence>